<dbReference type="AlphaFoldDB" id="A0AAD4JDT9"/>
<keyword evidence="2" id="KW-0808">Transferase</keyword>
<reference evidence="2 3" key="1">
    <citation type="journal article" date="2021" name="Nat. Commun.">
        <title>Incipient diploidization of the medicinal plant Perilla within 10,000 years.</title>
        <authorList>
            <person name="Zhang Y."/>
            <person name="Shen Q."/>
            <person name="Leng L."/>
            <person name="Zhang D."/>
            <person name="Chen S."/>
            <person name="Shi Y."/>
            <person name="Ning Z."/>
            <person name="Chen S."/>
        </authorList>
    </citation>
    <scope>NUCLEOTIDE SEQUENCE [LARGE SCALE GENOMIC DNA]</scope>
    <source>
        <strain evidence="3">cv. PC099</strain>
    </source>
</reference>
<feature type="compositionally biased region" description="Basic and acidic residues" evidence="1">
    <location>
        <begin position="79"/>
        <end position="96"/>
    </location>
</feature>
<feature type="region of interest" description="Disordered" evidence="1">
    <location>
        <begin position="46"/>
        <end position="96"/>
    </location>
</feature>
<dbReference type="GO" id="GO:0016301">
    <property type="term" value="F:kinase activity"/>
    <property type="evidence" value="ECO:0007669"/>
    <property type="project" value="UniProtKB-KW"/>
</dbReference>
<keyword evidence="3" id="KW-1185">Reference proteome</keyword>
<evidence type="ECO:0000313" key="2">
    <source>
        <dbReference type="EMBL" id="KAH6831333.1"/>
    </source>
</evidence>
<accession>A0AAD4JDT9</accession>
<dbReference type="Proteomes" id="UP001190926">
    <property type="component" value="Unassembled WGS sequence"/>
</dbReference>
<dbReference type="EMBL" id="SDAM02000091">
    <property type="protein sequence ID" value="KAH6831333.1"/>
    <property type="molecule type" value="Genomic_DNA"/>
</dbReference>
<protein>
    <submittedName>
        <fullName evidence="2">Protein kinase superfamily protein</fullName>
    </submittedName>
</protein>
<gene>
    <name evidence="2" type="ORF">C2S53_010986</name>
</gene>
<comment type="caution">
    <text evidence="2">The sequence shown here is derived from an EMBL/GenBank/DDBJ whole genome shotgun (WGS) entry which is preliminary data.</text>
</comment>
<evidence type="ECO:0000313" key="3">
    <source>
        <dbReference type="Proteomes" id="UP001190926"/>
    </source>
</evidence>
<proteinExistence type="predicted"/>
<evidence type="ECO:0000256" key="1">
    <source>
        <dbReference type="SAM" id="MobiDB-lite"/>
    </source>
</evidence>
<organism evidence="2 3">
    <name type="scientific">Perilla frutescens var. hirtella</name>
    <name type="common">Perilla citriodora</name>
    <name type="synonym">Perilla setoyensis</name>
    <dbReference type="NCBI Taxonomy" id="608512"/>
    <lineage>
        <taxon>Eukaryota</taxon>
        <taxon>Viridiplantae</taxon>
        <taxon>Streptophyta</taxon>
        <taxon>Embryophyta</taxon>
        <taxon>Tracheophyta</taxon>
        <taxon>Spermatophyta</taxon>
        <taxon>Magnoliopsida</taxon>
        <taxon>eudicotyledons</taxon>
        <taxon>Gunneridae</taxon>
        <taxon>Pentapetalae</taxon>
        <taxon>asterids</taxon>
        <taxon>lamiids</taxon>
        <taxon>Lamiales</taxon>
        <taxon>Lamiaceae</taxon>
        <taxon>Nepetoideae</taxon>
        <taxon>Elsholtzieae</taxon>
        <taxon>Perilla</taxon>
    </lineage>
</organism>
<name>A0AAD4JDT9_PERFH</name>
<sequence>MAGSSPVDGILEFLKRNNFAKAEAALRSELGNRPDLNGILDRLKLDEKESSGSSSEGVNGAKLLEEDRKIKSSQNSGEPLKDSSRVEGIYCERGRV</sequence>
<keyword evidence="2" id="KW-0418">Kinase</keyword>